<dbReference type="RefSeq" id="WP_184259584.1">
    <property type="nucleotide sequence ID" value="NZ_JACHIO010000025.1"/>
</dbReference>
<feature type="binding site" evidence="5">
    <location>
        <position position="266"/>
    </location>
    <ligand>
        <name>NAD(+)</name>
        <dbReference type="ChEBI" id="CHEBI:57540"/>
    </ligand>
</feature>
<accession>A0A7W8ED15</accession>
<comment type="cofactor">
    <cofactor evidence="5">
        <name>FAD</name>
        <dbReference type="ChEBI" id="CHEBI:57692"/>
    </cofactor>
    <text evidence="5">Binds 1 FAD per subunit.</text>
</comment>
<dbReference type="SUPFAM" id="SSF51905">
    <property type="entry name" value="FAD/NAD(P)-binding domain"/>
    <property type="match status" value="1"/>
</dbReference>
<evidence type="ECO:0000256" key="3">
    <source>
        <dbReference type="ARBA" id="ARBA00022827"/>
    </source>
</evidence>
<dbReference type="NCBIfam" id="NF004992">
    <property type="entry name" value="PRK06370.1-4"/>
    <property type="match status" value="1"/>
</dbReference>
<proteinExistence type="inferred from homology"/>
<dbReference type="InterPro" id="IPR004099">
    <property type="entry name" value="Pyr_nucl-diS_OxRdtase_dimer"/>
</dbReference>
<feature type="domain" description="FAD/NAD(P)-binding" evidence="8">
    <location>
        <begin position="6"/>
        <end position="320"/>
    </location>
</feature>
<dbReference type="InterPro" id="IPR023753">
    <property type="entry name" value="FAD/NAD-binding_dom"/>
</dbReference>
<evidence type="ECO:0000256" key="4">
    <source>
        <dbReference type="PIRSR" id="PIRSR000350-2"/>
    </source>
</evidence>
<evidence type="ECO:0000256" key="5">
    <source>
        <dbReference type="PIRSR" id="PIRSR000350-3"/>
    </source>
</evidence>
<dbReference type="PANTHER" id="PTHR43014">
    <property type="entry name" value="MERCURIC REDUCTASE"/>
    <property type="match status" value="1"/>
</dbReference>
<dbReference type="InterPro" id="IPR016156">
    <property type="entry name" value="FAD/NAD-linked_Rdtase_dimer_sf"/>
</dbReference>
<organism evidence="9 10">
    <name type="scientific">Granulicella mallensis</name>
    <dbReference type="NCBI Taxonomy" id="940614"/>
    <lineage>
        <taxon>Bacteria</taxon>
        <taxon>Pseudomonadati</taxon>
        <taxon>Acidobacteriota</taxon>
        <taxon>Terriglobia</taxon>
        <taxon>Terriglobales</taxon>
        <taxon>Acidobacteriaceae</taxon>
        <taxon>Granulicella</taxon>
    </lineage>
</organism>
<evidence type="ECO:0000313" key="10">
    <source>
        <dbReference type="Proteomes" id="UP000584867"/>
    </source>
</evidence>
<keyword evidence="5" id="KW-0520">NAD</keyword>
<dbReference type="Pfam" id="PF07992">
    <property type="entry name" value="Pyr_redox_2"/>
    <property type="match status" value="1"/>
</dbReference>
<feature type="binding site" evidence="5">
    <location>
        <position position="199"/>
    </location>
    <ligand>
        <name>NAD(+)</name>
        <dbReference type="ChEBI" id="CHEBI:57540"/>
    </ligand>
</feature>
<dbReference type="AlphaFoldDB" id="A0A7W8ED15"/>
<dbReference type="Proteomes" id="UP000584867">
    <property type="component" value="Unassembled WGS sequence"/>
</dbReference>
<comment type="similarity">
    <text evidence="1">Belongs to the class-I pyridine nucleotide-disulfide oxidoreductase family.</text>
</comment>
<comment type="caution">
    <text evidence="9">The sequence shown here is derived from an EMBL/GenBank/DDBJ whole genome shotgun (WGS) entry which is preliminary data.</text>
</comment>
<dbReference type="PANTHER" id="PTHR43014:SF2">
    <property type="entry name" value="MERCURIC REDUCTASE"/>
    <property type="match status" value="1"/>
</dbReference>
<feature type="domain" description="Pyridine nucleotide-disulphide oxidoreductase dimerisation" evidence="7">
    <location>
        <begin position="345"/>
        <end position="448"/>
    </location>
</feature>
<sequence>MEHSFDAVIVGAGQAASLAGRLTKAGWTVALVEKKWLGGNCVNVGCTPTKAMVASAKAAYVAAHTDEFGVLSDGGVRVDLRKVKARKDAIVLNFRAKNEAAVAGMKGCTLFHGVGRFEAVDRLRVGDDVLCSRHFFLNVGARPRIPMMPGTEDVPFLTSTTILDLEVLPEHLIVIGGSYVGLEFAQMFRRFGSKVTVVEKGATLLGHEDADVCAGITEILQAEDITLRFHAECLALERGPSGVVVRVGCKDGSPEIHGSHVLLAVGRDPNTDDLGLEHAGLSVNSQGFVEVDDQLRTPVEGIWALGDCNGRGGFTHTSYNDADVVAADLIDGGSRRVTDRIPIHALYTDPPLAQVGMNERQVRERGRPALIGMRQMSTIGRAIEKGETYGFMKVLVDAETQEILGGTILGVGGDEAIHCIATAMYARQPASLLARSVHIHPTVAELIPTVFQTLQPLAP</sequence>
<dbReference type="PIRSF" id="PIRSF000350">
    <property type="entry name" value="Mercury_reductase_MerA"/>
    <property type="match status" value="1"/>
</dbReference>
<keyword evidence="5" id="KW-0547">Nucleotide-binding</keyword>
<dbReference type="InterPro" id="IPR036188">
    <property type="entry name" value="FAD/NAD-bd_sf"/>
</dbReference>
<protein>
    <submittedName>
        <fullName evidence="9">Pyruvate/2-oxoglutarate dehydrogenase complex dihydrolipoamide dehydrogenase (E3) component</fullName>
    </submittedName>
</protein>
<evidence type="ECO:0000259" key="8">
    <source>
        <dbReference type="Pfam" id="PF07992"/>
    </source>
</evidence>
<dbReference type="GO" id="GO:0050660">
    <property type="term" value="F:flavin adenine dinucleotide binding"/>
    <property type="evidence" value="ECO:0007669"/>
    <property type="project" value="TreeGrafter"/>
</dbReference>
<feature type="binding site" evidence="5">
    <location>
        <position position="50"/>
    </location>
    <ligand>
        <name>FAD</name>
        <dbReference type="ChEBI" id="CHEBI:57692"/>
    </ligand>
</feature>
<dbReference type="Gene3D" id="3.30.390.30">
    <property type="match status" value="1"/>
</dbReference>
<dbReference type="EMBL" id="JACHIO010000025">
    <property type="protein sequence ID" value="MBB5066230.1"/>
    <property type="molecule type" value="Genomic_DNA"/>
</dbReference>
<evidence type="ECO:0000259" key="7">
    <source>
        <dbReference type="Pfam" id="PF02852"/>
    </source>
</evidence>
<evidence type="ECO:0000256" key="2">
    <source>
        <dbReference type="ARBA" id="ARBA00022630"/>
    </source>
</evidence>
<gene>
    <name evidence="9" type="ORF">HDF15_004606</name>
</gene>
<keyword evidence="3 5" id="KW-0274">FAD</keyword>
<dbReference type="GO" id="GO:0003955">
    <property type="term" value="F:NAD(P)H dehydrogenase (quinone) activity"/>
    <property type="evidence" value="ECO:0007669"/>
    <property type="project" value="TreeGrafter"/>
</dbReference>
<keyword evidence="2" id="KW-0285">Flavoprotein</keyword>
<feature type="disulfide bond" description="Redox-active" evidence="6">
    <location>
        <begin position="41"/>
        <end position="46"/>
    </location>
</feature>
<evidence type="ECO:0000256" key="1">
    <source>
        <dbReference type="ARBA" id="ARBA00007532"/>
    </source>
</evidence>
<reference evidence="9 10" key="1">
    <citation type="submission" date="2020-08" db="EMBL/GenBank/DDBJ databases">
        <title>Genomic Encyclopedia of Type Strains, Phase IV (KMG-V): Genome sequencing to study the core and pangenomes of soil and plant-associated prokaryotes.</title>
        <authorList>
            <person name="Whitman W."/>
        </authorList>
    </citation>
    <scope>NUCLEOTIDE SEQUENCE [LARGE SCALE GENOMIC DNA]</scope>
    <source>
        <strain evidence="9 10">X5P3</strain>
    </source>
</reference>
<feature type="binding site" evidence="5">
    <location>
        <position position="115"/>
    </location>
    <ligand>
        <name>FAD</name>
        <dbReference type="ChEBI" id="CHEBI:57692"/>
    </ligand>
</feature>
<dbReference type="Gene3D" id="3.50.50.60">
    <property type="entry name" value="FAD/NAD(P)-binding domain"/>
    <property type="match status" value="2"/>
</dbReference>
<dbReference type="PRINTS" id="PR00368">
    <property type="entry name" value="FADPNR"/>
</dbReference>
<dbReference type="PRINTS" id="PR00411">
    <property type="entry name" value="PNDRDTASEI"/>
</dbReference>
<evidence type="ECO:0000313" key="9">
    <source>
        <dbReference type="EMBL" id="MBB5066230.1"/>
    </source>
</evidence>
<dbReference type="InterPro" id="IPR001100">
    <property type="entry name" value="Pyr_nuc-diS_OxRdtase"/>
</dbReference>
<feature type="binding site" evidence="5">
    <location>
        <position position="307"/>
    </location>
    <ligand>
        <name>FAD</name>
        <dbReference type="ChEBI" id="CHEBI:57692"/>
    </ligand>
</feature>
<feature type="active site" description="Proton acceptor" evidence="4">
    <location>
        <position position="440"/>
    </location>
</feature>
<keyword evidence="9" id="KW-0670">Pyruvate</keyword>
<feature type="binding site" evidence="5">
    <location>
        <begin position="176"/>
        <end position="183"/>
    </location>
    <ligand>
        <name>NAD(+)</name>
        <dbReference type="ChEBI" id="CHEBI:57540"/>
    </ligand>
</feature>
<evidence type="ECO:0000256" key="6">
    <source>
        <dbReference type="PIRSR" id="PIRSR000350-4"/>
    </source>
</evidence>
<dbReference type="SUPFAM" id="SSF55424">
    <property type="entry name" value="FAD/NAD-linked reductases, dimerisation (C-terminal) domain"/>
    <property type="match status" value="1"/>
</dbReference>
<dbReference type="Pfam" id="PF02852">
    <property type="entry name" value="Pyr_redox_dim"/>
    <property type="match status" value="1"/>
</dbReference>
<name>A0A7W8ED15_9BACT</name>